<keyword evidence="3" id="KW-1185">Reference proteome</keyword>
<protein>
    <submittedName>
        <fullName evidence="2">Uncharacterized protein</fullName>
    </submittedName>
</protein>
<reference evidence="2" key="1">
    <citation type="journal article" date="2022" name="Int. J. Mol. Sci.">
        <title>Draft Genome of Tanacetum Coccineum: Genomic Comparison of Closely Related Tanacetum-Family Plants.</title>
        <authorList>
            <person name="Yamashiro T."/>
            <person name="Shiraishi A."/>
            <person name="Nakayama K."/>
            <person name="Satake H."/>
        </authorList>
    </citation>
    <scope>NUCLEOTIDE SEQUENCE</scope>
</reference>
<organism evidence="2 3">
    <name type="scientific">Tanacetum coccineum</name>
    <dbReference type="NCBI Taxonomy" id="301880"/>
    <lineage>
        <taxon>Eukaryota</taxon>
        <taxon>Viridiplantae</taxon>
        <taxon>Streptophyta</taxon>
        <taxon>Embryophyta</taxon>
        <taxon>Tracheophyta</taxon>
        <taxon>Spermatophyta</taxon>
        <taxon>Magnoliopsida</taxon>
        <taxon>eudicotyledons</taxon>
        <taxon>Gunneridae</taxon>
        <taxon>Pentapetalae</taxon>
        <taxon>asterids</taxon>
        <taxon>campanulids</taxon>
        <taxon>Asterales</taxon>
        <taxon>Asteraceae</taxon>
        <taxon>Asteroideae</taxon>
        <taxon>Anthemideae</taxon>
        <taxon>Anthemidinae</taxon>
        <taxon>Tanacetum</taxon>
    </lineage>
</organism>
<dbReference type="Proteomes" id="UP001151760">
    <property type="component" value="Unassembled WGS sequence"/>
</dbReference>
<feature type="compositionally biased region" description="Basic and acidic residues" evidence="1">
    <location>
        <begin position="40"/>
        <end position="53"/>
    </location>
</feature>
<evidence type="ECO:0000313" key="3">
    <source>
        <dbReference type="Proteomes" id="UP001151760"/>
    </source>
</evidence>
<evidence type="ECO:0000313" key="2">
    <source>
        <dbReference type="EMBL" id="GJT29275.1"/>
    </source>
</evidence>
<evidence type="ECO:0000256" key="1">
    <source>
        <dbReference type="SAM" id="MobiDB-lite"/>
    </source>
</evidence>
<proteinExistence type="predicted"/>
<dbReference type="EMBL" id="BQNB010014530">
    <property type="protein sequence ID" value="GJT29275.1"/>
    <property type="molecule type" value="Genomic_DNA"/>
</dbReference>
<comment type="caution">
    <text evidence="2">The sequence shown here is derived from an EMBL/GenBank/DDBJ whole genome shotgun (WGS) entry which is preliminary data.</text>
</comment>
<accession>A0ABQ5CRK0</accession>
<gene>
    <name evidence="2" type="ORF">Tco_0909550</name>
</gene>
<feature type="region of interest" description="Disordered" evidence="1">
    <location>
        <begin position="31"/>
        <end position="53"/>
    </location>
</feature>
<name>A0ABQ5CRK0_9ASTR</name>
<reference evidence="2" key="2">
    <citation type="submission" date="2022-01" db="EMBL/GenBank/DDBJ databases">
        <authorList>
            <person name="Yamashiro T."/>
            <person name="Shiraishi A."/>
            <person name="Satake H."/>
            <person name="Nakayama K."/>
        </authorList>
    </citation>
    <scope>NUCLEOTIDE SEQUENCE</scope>
</reference>
<sequence length="108" mass="11652">MPPKRTTTPMTDVAFKALIAQGVATALAEYEANRGSGNGDDSHDSGSGRRTERATLVRENGICFPYKQLQPGTRAKYQVLPCTSSLEMPNGWKLSLKTVGRDAAYGMS</sequence>